<name>A0ABT6N9S0_9FIRM</name>
<dbReference type="RefSeq" id="WP_281092956.1">
    <property type="nucleotide sequence ID" value="NZ_JARYZI010000001.1"/>
</dbReference>
<comment type="caution">
    <text evidence="1">The sequence shown here is derived from an EMBL/GenBank/DDBJ whole genome shotgun (WGS) entry which is preliminary data.</text>
</comment>
<dbReference type="Proteomes" id="UP001158045">
    <property type="component" value="Unassembled WGS sequence"/>
</dbReference>
<evidence type="ECO:0008006" key="3">
    <source>
        <dbReference type="Google" id="ProtNLM"/>
    </source>
</evidence>
<evidence type="ECO:0000313" key="2">
    <source>
        <dbReference type="Proteomes" id="UP001158045"/>
    </source>
</evidence>
<proteinExistence type="predicted"/>
<evidence type="ECO:0000313" key="1">
    <source>
        <dbReference type="EMBL" id="MDH8677158.1"/>
    </source>
</evidence>
<organism evidence="1 2">
    <name type="scientific">Fusibacter bizertensis</name>
    <dbReference type="NCBI Taxonomy" id="1488331"/>
    <lineage>
        <taxon>Bacteria</taxon>
        <taxon>Bacillati</taxon>
        <taxon>Bacillota</taxon>
        <taxon>Clostridia</taxon>
        <taxon>Eubacteriales</taxon>
        <taxon>Eubacteriales Family XII. Incertae Sedis</taxon>
        <taxon>Fusibacter</taxon>
    </lineage>
</organism>
<accession>A0ABT6N9S0</accession>
<protein>
    <recommendedName>
        <fullName evidence="3">DUF2993 domain-containing protein</fullName>
    </recommendedName>
</protein>
<sequence length="252" mass="27419">MKKVLLGVLLFIIIAGIGIYVTLNTGTKVDVTYNTTDFNSALTKTSIVIDDIKEINLITLAQKDFVVSGTNTVDISFSNEEMSALIDMANQSGGPISDFKVAFLGNNEGELSFKLTDQFLNFIKEENMIYVPTSTFSAISNSYLFASTSNSITDTVVNFITNIAANKPIYAKGTLTKTSEHSVTVHISSLKVGQIPLSNEVISKVESEVVKFVNALLSESNGFSIEELRIENGAIYYKGTLPSEIKGKKIID</sequence>
<dbReference type="EMBL" id="JARYZI010000001">
    <property type="protein sequence ID" value="MDH8677158.1"/>
    <property type="molecule type" value="Genomic_DNA"/>
</dbReference>
<reference evidence="1 2" key="1">
    <citation type="submission" date="2023-04" db="EMBL/GenBank/DDBJ databases">
        <title>Fusibacter bizertensis strain WBS, isolated from littoral bottom sediments of the Arctic seas - biochemical and genomic analysis.</title>
        <authorList>
            <person name="Brioukhanov A.L."/>
        </authorList>
    </citation>
    <scope>NUCLEOTIDE SEQUENCE [LARGE SCALE GENOMIC DNA]</scope>
    <source>
        <strain evidence="1 2">WBS</strain>
    </source>
</reference>
<gene>
    <name evidence="1" type="ORF">QE109_03305</name>
</gene>
<keyword evidence="2" id="KW-1185">Reference proteome</keyword>